<dbReference type="SMART" id="SM00411">
    <property type="entry name" value="BHL"/>
    <property type="match status" value="1"/>
</dbReference>
<dbReference type="GO" id="GO:0030527">
    <property type="term" value="F:structural constituent of chromatin"/>
    <property type="evidence" value="ECO:0007669"/>
    <property type="project" value="InterPro"/>
</dbReference>
<dbReference type="InterPro" id="IPR020816">
    <property type="entry name" value="Histone-like_DNA-bd_CS"/>
</dbReference>
<evidence type="ECO:0000256" key="3">
    <source>
        <dbReference type="ARBA" id="ARBA00023125"/>
    </source>
</evidence>
<accession>A0A2A2GE23</accession>
<dbReference type="PROSITE" id="PS00045">
    <property type="entry name" value="HISTONE_LIKE"/>
    <property type="match status" value="1"/>
</dbReference>
<evidence type="ECO:0000256" key="4">
    <source>
        <dbReference type="RuleBase" id="RU003939"/>
    </source>
</evidence>
<evidence type="ECO:0000256" key="1">
    <source>
        <dbReference type="ARBA" id="ARBA00010529"/>
    </source>
</evidence>
<dbReference type="SUPFAM" id="SSF47729">
    <property type="entry name" value="IHF-like DNA-binding proteins"/>
    <property type="match status" value="1"/>
</dbReference>
<dbReference type="OrthoDB" id="9799835at2"/>
<keyword evidence="3" id="KW-0238">DNA-binding</keyword>
<reference evidence="5 6" key="1">
    <citation type="submission" date="2017-08" db="EMBL/GenBank/DDBJ databases">
        <title>Aliifodinibius alkalisoli sp. nov., isolated from saline alkaline soil.</title>
        <authorList>
            <person name="Liu D."/>
            <person name="Zhang G."/>
        </authorList>
    </citation>
    <scope>NUCLEOTIDE SEQUENCE [LARGE SCALE GENOMIC DNA]</scope>
    <source>
        <strain evidence="5 6">WN023</strain>
    </source>
</reference>
<organism evidence="5 6">
    <name type="scientific">Fodinibius salipaludis</name>
    <dbReference type="NCBI Taxonomy" id="2032627"/>
    <lineage>
        <taxon>Bacteria</taxon>
        <taxon>Pseudomonadati</taxon>
        <taxon>Balneolota</taxon>
        <taxon>Balneolia</taxon>
        <taxon>Balneolales</taxon>
        <taxon>Balneolaceae</taxon>
        <taxon>Fodinibius</taxon>
    </lineage>
</organism>
<evidence type="ECO:0000256" key="2">
    <source>
        <dbReference type="ARBA" id="ARBA00023067"/>
    </source>
</evidence>
<dbReference type="PRINTS" id="PR01727">
    <property type="entry name" value="DNABINDINGHU"/>
</dbReference>
<dbReference type="CDD" id="cd13836">
    <property type="entry name" value="IHF_B"/>
    <property type="match status" value="1"/>
</dbReference>
<keyword evidence="2" id="KW-0226">DNA condensation</keyword>
<dbReference type="Gene3D" id="4.10.520.10">
    <property type="entry name" value="IHF-like DNA-binding proteins"/>
    <property type="match status" value="1"/>
</dbReference>
<protein>
    <submittedName>
        <fullName evidence="5">Integration host factor subunit beta</fullName>
    </submittedName>
</protein>
<evidence type="ECO:0000313" key="6">
    <source>
        <dbReference type="Proteomes" id="UP000218831"/>
    </source>
</evidence>
<proteinExistence type="inferred from homology"/>
<gene>
    <name evidence="5" type="ORF">CK503_01545</name>
</gene>
<keyword evidence="6" id="KW-1185">Reference proteome</keyword>
<dbReference type="Pfam" id="PF00216">
    <property type="entry name" value="Bac_DNA_binding"/>
    <property type="match status" value="1"/>
</dbReference>
<dbReference type="PANTHER" id="PTHR33175:SF3">
    <property type="entry name" value="DNA-BINDING PROTEIN HU-BETA"/>
    <property type="match status" value="1"/>
</dbReference>
<name>A0A2A2GE23_9BACT</name>
<sequence length="99" mass="11044">MTKADIVDVIASSTGLTKVETEAVVNGFMETVIDAMKRGEHIELRGFGTFKVVKRAQRVARNPKTNEEVIVPEQYVPVLKMSKDFKEAVNESVMEDEGE</sequence>
<dbReference type="EMBL" id="NSKE01000001">
    <property type="protein sequence ID" value="PAU95771.1"/>
    <property type="molecule type" value="Genomic_DNA"/>
</dbReference>
<dbReference type="GO" id="GO:0005829">
    <property type="term" value="C:cytosol"/>
    <property type="evidence" value="ECO:0007669"/>
    <property type="project" value="TreeGrafter"/>
</dbReference>
<comment type="caution">
    <text evidence="5">The sequence shown here is derived from an EMBL/GenBank/DDBJ whole genome shotgun (WGS) entry which is preliminary data.</text>
</comment>
<dbReference type="GO" id="GO:0003677">
    <property type="term" value="F:DNA binding"/>
    <property type="evidence" value="ECO:0007669"/>
    <property type="project" value="UniProtKB-KW"/>
</dbReference>
<dbReference type="InterPro" id="IPR000119">
    <property type="entry name" value="Hist_DNA-bd"/>
</dbReference>
<dbReference type="Proteomes" id="UP000218831">
    <property type="component" value="Unassembled WGS sequence"/>
</dbReference>
<evidence type="ECO:0000313" key="5">
    <source>
        <dbReference type="EMBL" id="PAU95771.1"/>
    </source>
</evidence>
<dbReference type="InterPro" id="IPR010992">
    <property type="entry name" value="IHF-like_DNA-bd_dom_sf"/>
</dbReference>
<dbReference type="GO" id="GO:0030261">
    <property type="term" value="P:chromosome condensation"/>
    <property type="evidence" value="ECO:0007669"/>
    <property type="project" value="UniProtKB-KW"/>
</dbReference>
<comment type="similarity">
    <text evidence="1 4">Belongs to the bacterial histone-like protein family.</text>
</comment>
<dbReference type="RefSeq" id="WP_095605016.1">
    <property type="nucleotide sequence ID" value="NZ_NSKE01000001.1"/>
</dbReference>
<dbReference type="PANTHER" id="PTHR33175">
    <property type="entry name" value="DNA-BINDING PROTEIN HU"/>
    <property type="match status" value="1"/>
</dbReference>
<dbReference type="AlphaFoldDB" id="A0A2A2GE23"/>